<accession>A0A1I4P8H0</accession>
<dbReference type="RefSeq" id="WP_090483212.1">
    <property type="nucleotide sequence ID" value="NZ_FOUO01000001.1"/>
</dbReference>
<dbReference type="GO" id="GO:0016757">
    <property type="term" value="F:glycosyltransferase activity"/>
    <property type="evidence" value="ECO:0007669"/>
    <property type="project" value="TreeGrafter"/>
</dbReference>
<dbReference type="PANTHER" id="PTHR12526:SF600">
    <property type="entry name" value="GLYCOSYL TRANSFERASE GROUP 1"/>
    <property type="match status" value="1"/>
</dbReference>
<dbReference type="AlphaFoldDB" id="A0A1I4P8H0"/>
<protein>
    <submittedName>
        <fullName evidence="1">Sugar transferase, PEP-CTERM/EpsH1 system associated</fullName>
    </submittedName>
</protein>
<dbReference type="Gene3D" id="3.40.50.2000">
    <property type="entry name" value="Glycogen Phosphorylase B"/>
    <property type="match status" value="2"/>
</dbReference>
<proteinExistence type="predicted"/>
<dbReference type="Proteomes" id="UP000199556">
    <property type="component" value="Unassembled WGS sequence"/>
</dbReference>
<dbReference type="STRING" id="195064.SAMN05421721_10160"/>
<keyword evidence="2" id="KW-1185">Reference proteome</keyword>
<dbReference type="CDD" id="cd03801">
    <property type="entry name" value="GT4_PimA-like"/>
    <property type="match status" value="1"/>
</dbReference>
<dbReference type="PANTHER" id="PTHR12526">
    <property type="entry name" value="GLYCOSYLTRANSFERASE"/>
    <property type="match status" value="1"/>
</dbReference>
<dbReference type="InterPro" id="IPR017521">
    <property type="entry name" value="Sugar_tfrase_PEP-CTERM_Stp1"/>
</dbReference>
<name>A0A1I4P8H0_ECTMO</name>
<dbReference type="OrthoDB" id="9807209at2"/>
<evidence type="ECO:0000313" key="2">
    <source>
        <dbReference type="Proteomes" id="UP000199556"/>
    </source>
</evidence>
<evidence type="ECO:0000313" key="1">
    <source>
        <dbReference type="EMBL" id="SFM23925.1"/>
    </source>
</evidence>
<dbReference type="Pfam" id="PF13692">
    <property type="entry name" value="Glyco_trans_1_4"/>
    <property type="match status" value="1"/>
</dbReference>
<organism evidence="1 2">
    <name type="scientific">Ectothiorhodospira mobilis</name>
    <dbReference type="NCBI Taxonomy" id="195064"/>
    <lineage>
        <taxon>Bacteria</taxon>
        <taxon>Pseudomonadati</taxon>
        <taxon>Pseudomonadota</taxon>
        <taxon>Gammaproteobacteria</taxon>
        <taxon>Chromatiales</taxon>
        <taxon>Ectothiorhodospiraceae</taxon>
        <taxon>Ectothiorhodospira</taxon>
    </lineage>
</organism>
<dbReference type="SUPFAM" id="SSF53756">
    <property type="entry name" value="UDP-Glycosyltransferase/glycogen phosphorylase"/>
    <property type="match status" value="1"/>
</dbReference>
<dbReference type="NCBIfam" id="TIGR03087">
    <property type="entry name" value="stp1"/>
    <property type="match status" value="1"/>
</dbReference>
<gene>
    <name evidence="1" type="ORF">SAMN05421721_10160</name>
</gene>
<dbReference type="EMBL" id="FOUO01000001">
    <property type="protein sequence ID" value="SFM23925.1"/>
    <property type="molecule type" value="Genomic_DNA"/>
</dbReference>
<keyword evidence="1" id="KW-0808">Transferase</keyword>
<reference evidence="1 2" key="1">
    <citation type="submission" date="2016-10" db="EMBL/GenBank/DDBJ databases">
        <authorList>
            <person name="de Groot N.N."/>
        </authorList>
    </citation>
    <scope>NUCLEOTIDE SEQUENCE [LARGE SCALE GENOMIC DNA]</scope>
    <source>
        <strain evidence="1 2">DSM 4180</strain>
    </source>
</reference>
<sequence length="408" mass="45477">MPRPSLLFLAHRIPYPPNKGDKIRSFNLLKHLAGHYRIHLGCFVDDPQDWAYREDVAAYCHDLFLQRLDPGMARVKSLRGLLDGRPLTLPYYADRRLRRWVRATLEGGVGRVLVFSSAMAQYLGPQDYERCHVVVDFVDVDSDKWRQYAPSHRFPMNRLYARESRRLLAYERQVAARAGAGVFVSPQEAELFRRLSPETASTTHAIDNGVDVDYFSPQGPHADPFPSGERHLVFTGAMDYWANVDAVRWFAGEVFPRVRARCAEARFTIVGARPGAEVKRLERIPGVQVTGAVRDVRPYLAHAAAAVAPLRIARGVQNKVLEAMAMARPVIVTPQAMDGLRMCADLKPLLAEDPEALAALSLSALTGALPADAGERNRACVCRHYSWAEHMGRFVHLLETAAADGSSG</sequence>